<keyword evidence="1" id="KW-0175">Coiled coil</keyword>
<proteinExistence type="predicted"/>
<dbReference type="Proteomes" id="UP001066276">
    <property type="component" value="Chromosome 5"/>
</dbReference>
<dbReference type="AlphaFoldDB" id="A0AAV7RN60"/>
<organism evidence="2 3">
    <name type="scientific">Pleurodeles waltl</name>
    <name type="common">Iberian ribbed newt</name>
    <dbReference type="NCBI Taxonomy" id="8319"/>
    <lineage>
        <taxon>Eukaryota</taxon>
        <taxon>Metazoa</taxon>
        <taxon>Chordata</taxon>
        <taxon>Craniata</taxon>
        <taxon>Vertebrata</taxon>
        <taxon>Euteleostomi</taxon>
        <taxon>Amphibia</taxon>
        <taxon>Batrachia</taxon>
        <taxon>Caudata</taxon>
        <taxon>Salamandroidea</taxon>
        <taxon>Salamandridae</taxon>
        <taxon>Pleurodelinae</taxon>
        <taxon>Pleurodeles</taxon>
    </lineage>
</organism>
<evidence type="ECO:0000313" key="2">
    <source>
        <dbReference type="EMBL" id="KAJ1153714.1"/>
    </source>
</evidence>
<evidence type="ECO:0000313" key="3">
    <source>
        <dbReference type="Proteomes" id="UP001066276"/>
    </source>
</evidence>
<keyword evidence="3" id="KW-1185">Reference proteome</keyword>
<comment type="caution">
    <text evidence="2">The sequence shown here is derived from an EMBL/GenBank/DDBJ whole genome shotgun (WGS) entry which is preliminary data.</text>
</comment>
<accession>A0AAV7RN60</accession>
<sequence>MEEPEGPVTHTFLEALFSSLREDLESIKRDLSSDLRERRQEKRVALESEVATLETTHKCTGAQKVWRDLEKALLYLKRLEQDRDEYAILRLKHTFYLSNNCSGRMLAHQLHSKTHAREMKAIWTGPTTMTETESEAANAFRAIYSTLYSSADSPGANPLANLEASALKLLTEAEALDVLICVEKVISAIARLKAIKIPQTTSLPSFTKPSARS</sequence>
<dbReference type="EMBL" id="JANPWB010000009">
    <property type="protein sequence ID" value="KAJ1153714.1"/>
    <property type="molecule type" value="Genomic_DNA"/>
</dbReference>
<evidence type="ECO:0000256" key="1">
    <source>
        <dbReference type="SAM" id="Coils"/>
    </source>
</evidence>
<reference evidence="2" key="1">
    <citation type="journal article" date="2022" name="bioRxiv">
        <title>Sequencing and chromosome-scale assembly of the giantPleurodeles waltlgenome.</title>
        <authorList>
            <person name="Brown T."/>
            <person name="Elewa A."/>
            <person name="Iarovenko S."/>
            <person name="Subramanian E."/>
            <person name="Araus A.J."/>
            <person name="Petzold A."/>
            <person name="Susuki M."/>
            <person name="Suzuki K.-i.T."/>
            <person name="Hayashi T."/>
            <person name="Toyoda A."/>
            <person name="Oliveira C."/>
            <person name="Osipova E."/>
            <person name="Leigh N.D."/>
            <person name="Simon A."/>
            <person name="Yun M.H."/>
        </authorList>
    </citation>
    <scope>NUCLEOTIDE SEQUENCE</scope>
    <source>
        <strain evidence="2">20211129_DDA</strain>
        <tissue evidence="2">Liver</tissue>
    </source>
</reference>
<name>A0AAV7RN60_PLEWA</name>
<gene>
    <name evidence="2" type="ORF">NDU88_006472</name>
</gene>
<protein>
    <submittedName>
        <fullName evidence="2">Uncharacterized protein</fullName>
    </submittedName>
</protein>
<feature type="coiled-coil region" evidence="1">
    <location>
        <begin position="21"/>
        <end position="56"/>
    </location>
</feature>